<gene>
    <name evidence="1" type="ORF">UFOPK1619_00864</name>
</gene>
<dbReference type="SUPFAM" id="SSF52242">
    <property type="entry name" value="Cobalamin (vitamin B12)-binding domain"/>
    <property type="match status" value="1"/>
</dbReference>
<protein>
    <submittedName>
        <fullName evidence="1">Unannotated protein</fullName>
    </submittedName>
</protein>
<evidence type="ECO:0000313" key="1">
    <source>
        <dbReference type="EMBL" id="CAB4569993.1"/>
    </source>
</evidence>
<accession>A0A6J6E6R0</accession>
<name>A0A6J6E6R0_9ZZZZ</name>
<dbReference type="GO" id="GO:0031419">
    <property type="term" value="F:cobalamin binding"/>
    <property type="evidence" value="ECO:0007669"/>
    <property type="project" value="InterPro"/>
</dbReference>
<dbReference type="GO" id="GO:0046872">
    <property type="term" value="F:metal ion binding"/>
    <property type="evidence" value="ECO:0007669"/>
    <property type="project" value="InterPro"/>
</dbReference>
<reference evidence="1" key="1">
    <citation type="submission" date="2020-05" db="EMBL/GenBank/DDBJ databases">
        <authorList>
            <person name="Chiriac C."/>
            <person name="Salcher M."/>
            <person name="Ghai R."/>
            <person name="Kavagutti S V."/>
        </authorList>
    </citation>
    <scope>NUCLEOTIDE SEQUENCE</scope>
</reference>
<dbReference type="Gene3D" id="3.40.50.280">
    <property type="entry name" value="Cobalamin-binding domain"/>
    <property type="match status" value="1"/>
</dbReference>
<dbReference type="AlphaFoldDB" id="A0A6J6E6R0"/>
<dbReference type="InterPro" id="IPR036724">
    <property type="entry name" value="Cobalamin-bd_sf"/>
</dbReference>
<dbReference type="EMBL" id="CAEZTI010000177">
    <property type="protein sequence ID" value="CAB4569993.1"/>
    <property type="molecule type" value="Genomic_DNA"/>
</dbReference>
<proteinExistence type="predicted"/>
<sequence>MADILIFGGGVIPDADARALREQGVGNIFGPGSSLKALCQWLEEELDNRE</sequence>
<organism evidence="1">
    <name type="scientific">freshwater metagenome</name>
    <dbReference type="NCBI Taxonomy" id="449393"/>
    <lineage>
        <taxon>unclassified sequences</taxon>
        <taxon>metagenomes</taxon>
        <taxon>ecological metagenomes</taxon>
    </lineage>
</organism>